<dbReference type="Proteomes" id="UP000566819">
    <property type="component" value="Unassembled WGS sequence"/>
</dbReference>
<feature type="transmembrane region" description="Helical" evidence="1">
    <location>
        <begin position="29"/>
        <end position="49"/>
    </location>
</feature>
<keyword evidence="1" id="KW-0812">Transmembrane</keyword>
<evidence type="ECO:0000313" key="4">
    <source>
        <dbReference type="Proteomes" id="UP000566819"/>
    </source>
</evidence>
<name>A0A8H4RP01_9HELO</name>
<keyword evidence="4" id="KW-1185">Reference proteome</keyword>
<feature type="transmembrane region" description="Helical" evidence="1">
    <location>
        <begin position="61"/>
        <end position="81"/>
    </location>
</feature>
<accession>A0A8H4RP01</accession>
<sequence length="183" mass="20238">MKFEFVPIFLLILQLQTDCGHITFIFDPSPAVMLGACIVEGCAISSFAFRRQAHDRYQAPIFVFAITAATISGLALGINANVIMLGVIPWAVFLSMVLSTILHWFLRRYFRAKSTERHCCESLEVVVLLALQALEEANDEIVLLGGHNAKCRETSGRGLDHNGPSLSSYQASKNNNFLGILYT</sequence>
<keyword evidence="1" id="KW-0472">Membrane</keyword>
<dbReference type="OrthoDB" id="4768569at2759"/>
<evidence type="ECO:0000256" key="2">
    <source>
        <dbReference type="SAM" id="SignalP"/>
    </source>
</evidence>
<organism evidence="3 4">
    <name type="scientific">Cudoniella acicularis</name>
    <dbReference type="NCBI Taxonomy" id="354080"/>
    <lineage>
        <taxon>Eukaryota</taxon>
        <taxon>Fungi</taxon>
        <taxon>Dikarya</taxon>
        <taxon>Ascomycota</taxon>
        <taxon>Pezizomycotina</taxon>
        <taxon>Leotiomycetes</taxon>
        <taxon>Helotiales</taxon>
        <taxon>Tricladiaceae</taxon>
        <taxon>Cudoniella</taxon>
    </lineage>
</organism>
<evidence type="ECO:0000313" key="3">
    <source>
        <dbReference type="EMBL" id="KAF4632761.1"/>
    </source>
</evidence>
<feature type="chain" id="PRO_5034609992" evidence="2">
    <location>
        <begin position="20"/>
        <end position="183"/>
    </location>
</feature>
<proteinExistence type="predicted"/>
<feature type="transmembrane region" description="Helical" evidence="1">
    <location>
        <begin position="87"/>
        <end position="106"/>
    </location>
</feature>
<dbReference type="EMBL" id="JAAMPI010000318">
    <property type="protein sequence ID" value="KAF4632761.1"/>
    <property type="molecule type" value="Genomic_DNA"/>
</dbReference>
<keyword evidence="2" id="KW-0732">Signal</keyword>
<feature type="signal peptide" evidence="2">
    <location>
        <begin position="1"/>
        <end position="19"/>
    </location>
</feature>
<keyword evidence="1" id="KW-1133">Transmembrane helix</keyword>
<protein>
    <submittedName>
        <fullName evidence="3">Uncharacterized protein</fullName>
    </submittedName>
</protein>
<gene>
    <name evidence="3" type="ORF">G7Y89_g5360</name>
</gene>
<reference evidence="3 4" key="1">
    <citation type="submission" date="2020-03" db="EMBL/GenBank/DDBJ databases">
        <title>Draft Genome Sequence of Cudoniella acicularis.</title>
        <authorList>
            <person name="Buettner E."/>
            <person name="Kellner H."/>
        </authorList>
    </citation>
    <scope>NUCLEOTIDE SEQUENCE [LARGE SCALE GENOMIC DNA]</scope>
    <source>
        <strain evidence="3 4">DSM 108380</strain>
    </source>
</reference>
<dbReference type="AlphaFoldDB" id="A0A8H4RP01"/>
<evidence type="ECO:0000256" key="1">
    <source>
        <dbReference type="SAM" id="Phobius"/>
    </source>
</evidence>
<comment type="caution">
    <text evidence="3">The sequence shown here is derived from an EMBL/GenBank/DDBJ whole genome shotgun (WGS) entry which is preliminary data.</text>
</comment>